<evidence type="ECO:0000313" key="3">
    <source>
        <dbReference type="Proteomes" id="UP000773462"/>
    </source>
</evidence>
<feature type="transmembrane region" description="Helical" evidence="1">
    <location>
        <begin position="99"/>
        <end position="117"/>
    </location>
</feature>
<feature type="transmembrane region" description="Helical" evidence="1">
    <location>
        <begin position="50"/>
        <end position="69"/>
    </location>
</feature>
<name>A0ABS4NIL9_9BACL</name>
<organism evidence="2 3">
    <name type="scientific">Paenibacillus silagei</name>
    <dbReference type="NCBI Taxonomy" id="1670801"/>
    <lineage>
        <taxon>Bacteria</taxon>
        <taxon>Bacillati</taxon>
        <taxon>Bacillota</taxon>
        <taxon>Bacilli</taxon>
        <taxon>Bacillales</taxon>
        <taxon>Paenibacillaceae</taxon>
        <taxon>Paenibacillus</taxon>
    </lineage>
</organism>
<feature type="transmembrane region" description="Helical" evidence="1">
    <location>
        <begin position="76"/>
        <end position="93"/>
    </location>
</feature>
<gene>
    <name evidence="2" type="ORF">J2Z70_000022</name>
</gene>
<feature type="transmembrane region" description="Helical" evidence="1">
    <location>
        <begin position="473"/>
        <end position="500"/>
    </location>
</feature>
<feature type="transmembrane region" description="Helical" evidence="1">
    <location>
        <begin position="536"/>
        <end position="554"/>
    </location>
</feature>
<feature type="transmembrane region" description="Helical" evidence="1">
    <location>
        <begin position="129"/>
        <end position="145"/>
    </location>
</feature>
<evidence type="ECO:0008006" key="4">
    <source>
        <dbReference type="Google" id="ProtNLM"/>
    </source>
</evidence>
<proteinExistence type="predicted"/>
<feature type="transmembrane region" description="Helical" evidence="1">
    <location>
        <begin position="265"/>
        <end position="286"/>
    </location>
</feature>
<feature type="transmembrane region" description="Helical" evidence="1">
    <location>
        <begin position="12"/>
        <end position="30"/>
    </location>
</feature>
<dbReference type="RefSeq" id="WP_209868305.1">
    <property type="nucleotide sequence ID" value="NZ_JAGGLV010000001.1"/>
</dbReference>
<dbReference type="EMBL" id="JAGGLV010000001">
    <property type="protein sequence ID" value="MBP2109883.1"/>
    <property type="molecule type" value="Genomic_DNA"/>
</dbReference>
<feature type="transmembrane region" description="Helical" evidence="1">
    <location>
        <begin position="398"/>
        <end position="418"/>
    </location>
</feature>
<evidence type="ECO:0000256" key="1">
    <source>
        <dbReference type="SAM" id="Phobius"/>
    </source>
</evidence>
<accession>A0ABS4NIL9</accession>
<dbReference type="Proteomes" id="UP000773462">
    <property type="component" value="Unassembled WGS sequence"/>
</dbReference>
<keyword evidence="1" id="KW-1133">Transmembrane helix</keyword>
<evidence type="ECO:0000313" key="2">
    <source>
        <dbReference type="EMBL" id="MBP2109883.1"/>
    </source>
</evidence>
<feature type="transmembrane region" description="Helical" evidence="1">
    <location>
        <begin position="561"/>
        <end position="584"/>
    </location>
</feature>
<protein>
    <recommendedName>
        <fullName evidence="4">Glycosyltransferase RgtA/B/C/D-like domain-containing protein</fullName>
    </recommendedName>
</protein>
<keyword evidence="1" id="KW-0472">Membrane</keyword>
<sequence length="730" mass="84083">MSNGKLSIKTKSLFGLTSIVIILTSIFFNFSSIKNILLGVYKWHSLQPETTQGSAVLIILFIIVFSLLLSNIRKTNFIILVLALIYLQLQHVLLPAVSALIYLEILISIGFFIKNIFSLRVEIQLSSYVQAFILGFVTWATLAIISSLLGYGGFSDLRILTLVLGLLSLYKKKTNLMTYYIYDKLAALNKTQKFMFSFVYIMILTQLAKTNRALDYDSLWYGLRPEHVLVGEHSFFDNLNLVMAVHYYPKLFELYTIPLGNLGDYSFILSGNIMLYTMLLIAAYVFTNYVANIRITTLAILLLASTPALANMASTAKPDVFSALFISCCAFYLWKWLETRDLLSLSLGLSCAIISLGGKLTSLMYTPLFIIGILLIYIFKGVRQKEWRLCKELRNKNLAIFSLSTSIFVLCLICYRTIKLTGYPFFPVFQKMWILFGFKANYPFLGAASDYVVSDNKHIFSHWYNIAFNPMEFIHYVMVWPSNAYLFMWILSFFIIVFNLRKKKLDLSFYLAIVPVCLSGVYYISSFPQGGDGNYYIPVVIFTIIAFMVLINQLSDHLRKVICVSLLLFVPVQSCIMMVSHFSWSWGTSKFSLDITESNFDTKSYKKEIFLKNGMNHLEEYLSEHNNDSNCISFLKTDGQEQVLNQLSCRHEDIQHMASRYGNSVLFQSEDDFKNYLQWAKIDTIILPKQRLEEETFKSVYKVINELKKMENSEIIEDTEFELVRFKLYK</sequence>
<feature type="transmembrane region" description="Helical" evidence="1">
    <location>
        <begin position="151"/>
        <end position="170"/>
    </location>
</feature>
<keyword evidence="3" id="KW-1185">Reference proteome</keyword>
<feature type="transmembrane region" description="Helical" evidence="1">
    <location>
        <begin position="293"/>
        <end position="314"/>
    </location>
</feature>
<feature type="transmembrane region" description="Helical" evidence="1">
    <location>
        <begin position="507"/>
        <end position="524"/>
    </location>
</feature>
<comment type="caution">
    <text evidence="2">The sequence shown here is derived from an EMBL/GenBank/DDBJ whole genome shotgun (WGS) entry which is preliminary data.</text>
</comment>
<feature type="transmembrane region" description="Helical" evidence="1">
    <location>
        <begin position="364"/>
        <end position="382"/>
    </location>
</feature>
<reference evidence="2 3" key="1">
    <citation type="submission" date="2021-03" db="EMBL/GenBank/DDBJ databases">
        <title>Genomic Encyclopedia of Type Strains, Phase IV (KMG-IV): sequencing the most valuable type-strain genomes for metagenomic binning, comparative biology and taxonomic classification.</title>
        <authorList>
            <person name="Goeker M."/>
        </authorList>
    </citation>
    <scope>NUCLEOTIDE SEQUENCE [LARGE SCALE GENOMIC DNA]</scope>
    <source>
        <strain evidence="2 3">DSM 101953</strain>
    </source>
</reference>
<keyword evidence="1" id="KW-0812">Transmembrane</keyword>
<feature type="transmembrane region" description="Helical" evidence="1">
    <location>
        <begin position="320"/>
        <end position="337"/>
    </location>
</feature>